<keyword evidence="2" id="KW-0472">Membrane</keyword>
<protein>
    <recommendedName>
        <fullName evidence="6">Transmembrane protein</fullName>
    </recommendedName>
</protein>
<evidence type="ECO:0000256" key="3">
    <source>
        <dbReference type="SAM" id="SignalP"/>
    </source>
</evidence>
<comment type="caution">
    <text evidence="4">The sequence shown here is derived from an EMBL/GenBank/DDBJ whole genome shotgun (WGS) entry which is preliminary data.</text>
</comment>
<proteinExistence type="predicted"/>
<dbReference type="Proteomes" id="UP000597762">
    <property type="component" value="Unassembled WGS sequence"/>
</dbReference>
<feature type="region of interest" description="Disordered" evidence="1">
    <location>
        <begin position="60"/>
        <end position="81"/>
    </location>
</feature>
<feature type="chain" id="PRO_5032895911" description="Transmembrane protein" evidence="3">
    <location>
        <begin position="42"/>
        <end position="166"/>
    </location>
</feature>
<feature type="transmembrane region" description="Helical" evidence="2">
    <location>
        <begin position="144"/>
        <end position="165"/>
    </location>
</feature>
<accession>A0A812DAL3</accession>
<organism evidence="4 5">
    <name type="scientific">Acanthosepion pharaonis</name>
    <name type="common">Pharaoh cuttlefish</name>
    <name type="synonym">Sepia pharaonis</name>
    <dbReference type="NCBI Taxonomy" id="158019"/>
    <lineage>
        <taxon>Eukaryota</taxon>
        <taxon>Metazoa</taxon>
        <taxon>Spiralia</taxon>
        <taxon>Lophotrochozoa</taxon>
        <taxon>Mollusca</taxon>
        <taxon>Cephalopoda</taxon>
        <taxon>Coleoidea</taxon>
        <taxon>Decapodiformes</taxon>
        <taxon>Sepiida</taxon>
        <taxon>Sepiina</taxon>
        <taxon>Sepiidae</taxon>
        <taxon>Acanthosepion</taxon>
    </lineage>
</organism>
<evidence type="ECO:0000313" key="4">
    <source>
        <dbReference type="EMBL" id="CAE1298117.1"/>
    </source>
</evidence>
<reference evidence="4" key="1">
    <citation type="submission" date="2021-01" db="EMBL/GenBank/DDBJ databases">
        <authorList>
            <person name="Li R."/>
            <person name="Bekaert M."/>
        </authorList>
    </citation>
    <scope>NUCLEOTIDE SEQUENCE</scope>
    <source>
        <strain evidence="4">Farmed</strain>
    </source>
</reference>
<name>A0A812DAL3_ACAPH</name>
<sequence length="166" mass="18800">MKHWTKNLSRTATIAGFTRSRRVIDLLLLLLLLLLLHHHHSVSPRQHLIFLQRNSPASMPNDRLAGEGGGRKETLTDRQYASTNPLPTRPATVVALRSHPDDCVRSPSKSILFTTFFLSFSAPFFSFFLILFGSHLLSYHFDLITLFFLSLSLSLSVLLCSFCFLP</sequence>
<evidence type="ECO:0000313" key="5">
    <source>
        <dbReference type="Proteomes" id="UP000597762"/>
    </source>
</evidence>
<gene>
    <name evidence="4" type="ORF">SPHA_52414</name>
</gene>
<keyword evidence="2" id="KW-1133">Transmembrane helix</keyword>
<evidence type="ECO:0000256" key="1">
    <source>
        <dbReference type="SAM" id="MobiDB-lite"/>
    </source>
</evidence>
<dbReference type="AlphaFoldDB" id="A0A812DAL3"/>
<keyword evidence="2" id="KW-0812">Transmembrane</keyword>
<keyword evidence="5" id="KW-1185">Reference proteome</keyword>
<feature type="signal peptide" evidence="3">
    <location>
        <begin position="1"/>
        <end position="41"/>
    </location>
</feature>
<feature type="transmembrane region" description="Helical" evidence="2">
    <location>
        <begin position="111"/>
        <end position="132"/>
    </location>
</feature>
<evidence type="ECO:0000256" key="2">
    <source>
        <dbReference type="SAM" id="Phobius"/>
    </source>
</evidence>
<dbReference type="EMBL" id="CAHIKZ030003260">
    <property type="protein sequence ID" value="CAE1298117.1"/>
    <property type="molecule type" value="Genomic_DNA"/>
</dbReference>
<evidence type="ECO:0008006" key="6">
    <source>
        <dbReference type="Google" id="ProtNLM"/>
    </source>
</evidence>
<keyword evidence="3" id="KW-0732">Signal</keyword>